<dbReference type="EMBL" id="JAVXUP010000576">
    <property type="protein sequence ID" value="KAK3024896.1"/>
    <property type="molecule type" value="Genomic_DNA"/>
</dbReference>
<keyword evidence="4" id="KW-1185">Reference proteome</keyword>
<accession>A0AA88WC30</accession>
<evidence type="ECO:0000259" key="2">
    <source>
        <dbReference type="Pfam" id="PF03107"/>
    </source>
</evidence>
<dbReference type="Pfam" id="PF03107">
    <property type="entry name" value="C1_2"/>
    <property type="match status" value="1"/>
</dbReference>
<dbReference type="Proteomes" id="UP001188597">
    <property type="component" value="Unassembled WGS sequence"/>
</dbReference>
<proteinExistence type="predicted"/>
<reference evidence="3" key="1">
    <citation type="submission" date="2022-12" db="EMBL/GenBank/DDBJ databases">
        <title>Draft genome assemblies for two species of Escallonia (Escalloniales).</title>
        <authorList>
            <person name="Chanderbali A."/>
            <person name="Dervinis C."/>
            <person name="Anghel I."/>
            <person name="Soltis D."/>
            <person name="Soltis P."/>
            <person name="Zapata F."/>
        </authorList>
    </citation>
    <scope>NUCLEOTIDE SEQUENCE</scope>
    <source>
        <strain evidence="3">UCBG64.0493</strain>
        <tissue evidence="3">Leaf</tissue>
    </source>
</reference>
<comment type="caution">
    <text evidence="3">The sequence shown here is derived from an EMBL/GenBank/DDBJ whole genome shotgun (WGS) entry which is preliminary data.</text>
</comment>
<dbReference type="AlphaFoldDB" id="A0AA88WC30"/>
<dbReference type="InterPro" id="IPR046349">
    <property type="entry name" value="C1-like_sf"/>
</dbReference>
<dbReference type="InterPro" id="IPR053192">
    <property type="entry name" value="Vacuole_Formation_Reg"/>
</dbReference>
<feature type="domain" description="DC1" evidence="2">
    <location>
        <begin position="66"/>
        <end position="115"/>
    </location>
</feature>
<name>A0AA88WC30_9ASTE</name>
<dbReference type="PANTHER" id="PTHR32410">
    <property type="entry name" value="CYSTEINE/HISTIDINE-RICH C1 DOMAIN FAMILY PROTEIN"/>
    <property type="match status" value="1"/>
</dbReference>
<evidence type="ECO:0000313" key="4">
    <source>
        <dbReference type="Proteomes" id="UP001188597"/>
    </source>
</evidence>
<evidence type="ECO:0000313" key="3">
    <source>
        <dbReference type="EMBL" id="KAK3024896.1"/>
    </source>
</evidence>
<dbReference type="PANTHER" id="PTHR32410:SF203">
    <property type="entry name" value="CYSTEINE_HISTIDINE-RICH C1 DOMAIN FAMILY PROTEIN"/>
    <property type="match status" value="1"/>
</dbReference>
<dbReference type="SUPFAM" id="SSF57889">
    <property type="entry name" value="Cysteine-rich domain"/>
    <property type="match status" value="1"/>
</dbReference>
<protein>
    <recommendedName>
        <fullName evidence="2">DC1 domain-containing protein</fullName>
    </recommendedName>
</protein>
<dbReference type="InterPro" id="IPR004146">
    <property type="entry name" value="DC1"/>
</dbReference>
<keyword evidence="1" id="KW-0677">Repeat</keyword>
<organism evidence="3 4">
    <name type="scientific">Escallonia herrerae</name>
    <dbReference type="NCBI Taxonomy" id="1293975"/>
    <lineage>
        <taxon>Eukaryota</taxon>
        <taxon>Viridiplantae</taxon>
        <taxon>Streptophyta</taxon>
        <taxon>Embryophyta</taxon>
        <taxon>Tracheophyta</taxon>
        <taxon>Spermatophyta</taxon>
        <taxon>Magnoliopsida</taxon>
        <taxon>eudicotyledons</taxon>
        <taxon>Gunneridae</taxon>
        <taxon>Pentapetalae</taxon>
        <taxon>asterids</taxon>
        <taxon>campanulids</taxon>
        <taxon>Escalloniales</taxon>
        <taxon>Escalloniaceae</taxon>
        <taxon>Escallonia</taxon>
    </lineage>
</organism>
<sequence>MASAQKPLVKLAYKEVGLPSVEYESSNGIAQNHPIELRSDPTNDDRGGDEMSKLRVQYNELRHRCHVDPLRLTLVGVGDDESDEFYCDACEQRRDPTHWVYYCKECEFSAHMNCVVSELLGGIRLPGLLQFDHHEHLISLITKVPPQSS</sequence>
<gene>
    <name evidence="3" type="ORF">RJ639_044033</name>
</gene>
<evidence type="ECO:0000256" key="1">
    <source>
        <dbReference type="ARBA" id="ARBA00022737"/>
    </source>
</evidence>